<sequence>MVWNQRNNSVFNKPALNLVDVEDFVLNFLQDYNLQGGSKSWFASELCGSNPLRLSKFCKLPSAENFKLSVDASLDVKGIKIGMGAIISDSNGAIVAGLCSSYAEIFTPIYAEAMALHTALFCCVVVQFPIELVETDYQILDNKIKHKWKDRFSLFDLF</sequence>
<reference evidence="2 3" key="1">
    <citation type="journal article" date="2020" name="bioRxiv">
        <title>Sequence and annotation of 42 cannabis genomes reveals extensive copy number variation in cannabinoid synthesis and pathogen resistance genes.</title>
        <authorList>
            <person name="Mckernan K.J."/>
            <person name="Helbert Y."/>
            <person name="Kane L.T."/>
            <person name="Ebling H."/>
            <person name="Zhang L."/>
            <person name="Liu B."/>
            <person name="Eaton Z."/>
            <person name="Mclaughlin S."/>
            <person name="Kingan S."/>
            <person name="Baybayan P."/>
            <person name="Concepcion G."/>
            <person name="Jordan M."/>
            <person name="Riva A."/>
            <person name="Barbazuk W."/>
            <person name="Harkins T."/>
        </authorList>
    </citation>
    <scope>NUCLEOTIDE SEQUENCE [LARGE SCALE GENOMIC DNA]</scope>
    <source>
        <strain evidence="3">cv. Jamaican Lion 4</strain>
        <tissue evidence="2">Leaf</tissue>
    </source>
</reference>
<comment type="caution">
    <text evidence="2">The sequence shown here is derived from an EMBL/GenBank/DDBJ whole genome shotgun (WGS) entry which is preliminary data.</text>
</comment>
<evidence type="ECO:0000259" key="1">
    <source>
        <dbReference type="Pfam" id="PF13456"/>
    </source>
</evidence>
<dbReference type="SUPFAM" id="SSF53098">
    <property type="entry name" value="Ribonuclease H-like"/>
    <property type="match status" value="1"/>
</dbReference>
<dbReference type="AlphaFoldDB" id="A0A7J6EJY0"/>
<protein>
    <recommendedName>
        <fullName evidence="1">RNase H type-1 domain-containing protein</fullName>
    </recommendedName>
</protein>
<evidence type="ECO:0000313" key="3">
    <source>
        <dbReference type="Proteomes" id="UP000525078"/>
    </source>
</evidence>
<dbReference type="InterPro" id="IPR012337">
    <property type="entry name" value="RNaseH-like_sf"/>
</dbReference>
<accession>A0A7J6EJY0</accession>
<name>A0A7J6EJY0_CANSA</name>
<evidence type="ECO:0000313" key="2">
    <source>
        <dbReference type="EMBL" id="KAF4358748.1"/>
    </source>
</evidence>
<dbReference type="Proteomes" id="UP000525078">
    <property type="component" value="Unassembled WGS sequence"/>
</dbReference>
<dbReference type="EMBL" id="JAATIP010000221">
    <property type="protein sequence ID" value="KAF4358748.1"/>
    <property type="molecule type" value="Genomic_DNA"/>
</dbReference>
<dbReference type="GO" id="GO:0004523">
    <property type="term" value="F:RNA-DNA hybrid ribonuclease activity"/>
    <property type="evidence" value="ECO:0007669"/>
    <property type="project" value="InterPro"/>
</dbReference>
<gene>
    <name evidence="2" type="ORF">F8388_022515</name>
</gene>
<organism evidence="2 3">
    <name type="scientific">Cannabis sativa</name>
    <name type="common">Hemp</name>
    <name type="synonym">Marijuana</name>
    <dbReference type="NCBI Taxonomy" id="3483"/>
    <lineage>
        <taxon>Eukaryota</taxon>
        <taxon>Viridiplantae</taxon>
        <taxon>Streptophyta</taxon>
        <taxon>Embryophyta</taxon>
        <taxon>Tracheophyta</taxon>
        <taxon>Spermatophyta</taxon>
        <taxon>Magnoliopsida</taxon>
        <taxon>eudicotyledons</taxon>
        <taxon>Gunneridae</taxon>
        <taxon>Pentapetalae</taxon>
        <taxon>rosids</taxon>
        <taxon>fabids</taxon>
        <taxon>Rosales</taxon>
        <taxon>Cannabaceae</taxon>
        <taxon>Cannabis</taxon>
    </lineage>
</organism>
<dbReference type="InterPro" id="IPR002156">
    <property type="entry name" value="RNaseH_domain"/>
</dbReference>
<dbReference type="GO" id="GO:0003676">
    <property type="term" value="F:nucleic acid binding"/>
    <property type="evidence" value="ECO:0007669"/>
    <property type="project" value="InterPro"/>
</dbReference>
<proteinExistence type="predicted"/>
<dbReference type="Pfam" id="PF13456">
    <property type="entry name" value="RVT_3"/>
    <property type="match status" value="1"/>
</dbReference>
<feature type="domain" description="RNase H type-1" evidence="1">
    <location>
        <begin position="80"/>
        <end position="155"/>
    </location>
</feature>